<evidence type="ECO:0000256" key="1">
    <source>
        <dbReference type="ARBA" id="ARBA00012552"/>
    </source>
</evidence>
<reference evidence="8" key="1">
    <citation type="submission" date="2021-01" db="EMBL/GenBank/DDBJ databases">
        <authorList>
            <person name="Corre E."/>
            <person name="Pelletier E."/>
            <person name="Niang G."/>
            <person name="Scheremetjew M."/>
            <person name="Finn R."/>
            <person name="Kale V."/>
            <person name="Holt S."/>
            <person name="Cochrane G."/>
            <person name="Meng A."/>
            <person name="Brown T."/>
            <person name="Cohen L."/>
        </authorList>
    </citation>
    <scope>NUCLEOTIDE SEQUENCE</scope>
    <source>
        <strain evidence="8">CCMP645</strain>
    </source>
</reference>
<dbReference type="InterPro" id="IPR027417">
    <property type="entry name" value="P-loop_NTPase"/>
</dbReference>
<dbReference type="GO" id="GO:0016787">
    <property type="term" value="F:hydrolase activity"/>
    <property type="evidence" value="ECO:0007669"/>
    <property type="project" value="UniProtKB-KW"/>
</dbReference>
<dbReference type="GO" id="GO:0003676">
    <property type="term" value="F:nucleic acid binding"/>
    <property type="evidence" value="ECO:0007669"/>
    <property type="project" value="InterPro"/>
</dbReference>
<evidence type="ECO:0000256" key="2">
    <source>
        <dbReference type="ARBA" id="ARBA00022741"/>
    </source>
</evidence>
<evidence type="ECO:0000256" key="3">
    <source>
        <dbReference type="ARBA" id="ARBA00022801"/>
    </source>
</evidence>
<evidence type="ECO:0000259" key="6">
    <source>
        <dbReference type="PROSITE" id="PS51192"/>
    </source>
</evidence>
<dbReference type="InterPro" id="IPR001650">
    <property type="entry name" value="Helicase_C-like"/>
</dbReference>
<keyword evidence="3" id="KW-0378">Hydrolase</keyword>
<feature type="domain" description="Helicase C-terminal" evidence="7">
    <location>
        <begin position="244"/>
        <end position="390"/>
    </location>
</feature>
<keyword evidence="2" id="KW-0547">Nucleotide-binding</keyword>
<dbReference type="AlphaFoldDB" id="A0A7S4B864"/>
<feature type="domain" description="Helicase ATP-binding" evidence="6">
    <location>
        <begin position="17"/>
        <end position="213"/>
    </location>
</feature>
<dbReference type="GO" id="GO:0003724">
    <property type="term" value="F:RNA helicase activity"/>
    <property type="evidence" value="ECO:0007669"/>
    <property type="project" value="UniProtKB-EC"/>
</dbReference>
<protein>
    <recommendedName>
        <fullName evidence="1">RNA helicase</fullName>
        <ecNumber evidence="1">3.6.4.13</ecNumber>
    </recommendedName>
</protein>
<dbReference type="PROSITE" id="PS51194">
    <property type="entry name" value="HELICASE_CTER"/>
    <property type="match status" value="1"/>
</dbReference>
<dbReference type="Gene3D" id="3.40.50.300">
    <property type="entry name" value="P-loop containing nucleotide triphosphate hydrolases"/>
    <property type="match status" value="2"/>
</dbReference>
<proteinExistence type="predicted"/>
<dbReference type="InterPro" id="IPR014001">
    <property type="entry name" value="Helicase_ATP-bd"/>
</dbReference>
<keyword evidence="4" id="KW-0347">Helicase</keyword>
<sequence>MAQAGLCDPTPLQRSAIPVSLAGRDSVVVAAVEAGQPACLLLPLINPLLSAETRGAGKSGKGGHSFSKASANAKVCAPTSLLLAPTRLALSRIATLAKALLHNSPIRMAVACGGVPIEETMKTMTGATLLLATPSRMLDLLEKGCLDFSLVRRLALADADEMLEMGFEPAVLRVVLEEGMCAPQERSTVVSCASLTPSLSALLSSVARQDLVRIEDNLEWRPACLRGLVSQHVCFAEEQTKQSMLASLIAATPKTPVLVVANSRRSCEAAAFFLREEGVPAGVISGERLKPKERDAALQPFLNGSVPVLVVTEGALKPLELPAVGHVISYDFPETMQEYASRLSRTGRSGRSGKMTTIVSDTADKNVLRQLAQVLQATFSEIPRWLEGLLLP</sequence>
<evidence type="ECO:0000259" key="7">
    <source>
        <dbReference type="PROSITE" id="PS51194"/>
    </source>
</evidence>
<dbReference type="CDD" id="cd18787">
    <property type="entry name" value="SF2_C_DEAD"/>
    <property type="match status" value="1"/>
</dbReference>
<evidence type="ECO:0000256" key="5">
    <source>
        <dbReference type="ARBA" id="ARBA00022840"/>
    </source>
</evidence>
<dbReference type="Pfam" id="PF00270">
    <property type="entry name" value="DEAD"/>
    <property type="match status" value="1"/>
</dbReference>
<evidence type="ECO:0000313" key="8">
    <source>
        <dbReference type="EMBL" id="CAE0757573.1"/>
    </source>
</evidence>
<dbReference type="EC" id="3.6.4.13" evidence="1"/>
<accession>A0A7S4B864</accession>
<name>A0A7S4B864_CHRCT</name>
<dbReference type="GO" id="GO:0005524">
    <property type="term" value="F:ATP binding"/>
    <property type="evidence" value="ECO:0007669"/>
    <property type="project" value="UniProtKB-KW"/>
</dbReference>
<dbReference type="PROSITE" id="PS51192">
    <property type="entry name" value="HELICASE_ATP_BIND_1"/>
    <property type="match status" value="1"/>
</dbReference>
<organism evidence="8">
    <name type="scientific">Chrysotila carterae</name>
    <name type="common">Marine alga</name>
    <name type="synonym">Syracosphaera carterae</name>
    <dbReference type="NCBI Taxonomy" id="13221"/>
    <lineage>
        <taxon>Eukaryota</taxon>
        <taxon>Haptista</taxon>
        <taxon>Haptophyta</taxon>
        <taxon>Prymnesiophyceae</taxon>
        <taxon>Isochrysidales</taxon>
        <taxon>Isochrysidaceae</taxon>
        <taxon>Chrysotila</taxon>
    </lineage>
</organism>
<dbReference type="InterPro" id="IPR011545">
    <property type="entry name" value="DEAD/DEAH_box_helicase_dom"/>
</dbReference>
<dbReference type="PANTHER" id="PTHR47958">
    <property type="entry name" value="ATP-DEPENDENT RNA HELICASE DBP3"/>
    <property type="match status" value="1"/>
</dbReference>
<dbReference type="SUPFAM" id="SSF52540">
    <property type="entry name" value="P-loop containing nucleoside triphosphate hydrolases"/>
    <property type="match status" value="1"/>
</dbReference>
<dbReference type="SMART" id="SM00490">
    <property type="entry name" value="HELICc"/>
    <property type="match status" value="1"/>
</dbReference>
<keyword evidence="5" id="KW-0067">ATP-binding</keyword>
<evidence type="ECO:0000256" key="4">
    <source>
        <dbReference type="ARBA" id="ARBA00022806"/>
    </source>
</evidence>
<gene>
    <name evidence="8" type="ORF">PCAR00345_LOCUS10167</name>
</gene>
<dbReference type="Pfam" id="PF00271">
    <property type="entry name" value="Helicase_C"/>
    <property type="match status" value="1"/>
</dbReference>
<dbReference type="EMBL" id="HBIZ01016411">
    <property type="protein sequence ID" value="CAE0757573.1"/>
    <property type="molecule type" value="Transcribed_RNA"/>
</dbReference>